<evidence type="ECO:0000313" key="1">
    <source>
        <dbReference type="EMBL" id="KZT42603.1"/>
    </source>
</evidence>
<reference evidence="1 2" key="1">
    <citation type="journal article" date="2016" name="Mol. Biol. Evol.">
        <title>Comparative Genomics of Early-Diverging Mushroom-Forming Fungi Provides Insights into the Origins of Lignocellulose Decay Capabilities.</title>
        <authorList>
            <person name="Nagy L.G."/>
            <person name="Riley R."/>
            <person name="Tritt A."/>
            <person name="Adam C."/>
            <person name="Daum C."/>
            <person name="Floudas D."/>
            <person name="Sun H."/>
            <person name="Yadav J.S."/>
            <person name="Pangilinan J."/>
            <person name="Larsson K.H."/>
            <person name="Matsuura K."/>
            <person name="Barry K."/>
            <person name="Labutti K."/>
            <person name="Kuo R."/>
            <person name="Ohm R.A."/>
            <person name="Bhattacharya S.S."/>
            <person name="Shirouzu T."/>
            <person name="Yoshinaga Y."/>
            <person name="Martin F.M."/>
            <person name="Grigoriev I.V."/>
            <person name="Hibbett D.S."/>
        </authorList>
    </citation>
    <scope>NUCLEOTIDE SEQUENCE [LARGE SCALE GENOMIC DNA]</scope>
    <source>
        <strain evidence="1 2">HHB10207 ss-3</strain>
    </source>
</reference>
<dbReference type="AlphaFoldDB" id="A0A166HDL8"/>
<evidence type="ECO:0000313" key="2">
    <source>
        <dbReference type="Proteomes" id="UP000076798"/>
    </source>
</evidence>
<proteinExistence type="predicted"/>
<protein>
    <submittedName>
        <fullName evidence="1">Uncharacterized protein</fullName>
    </submittedName>
</protein>
<name>A0A166HDL8_9AGAM</name>
<gene>
    <name evidence="1" type="ORF">SISSUDRAFT_894090</name>
</gene>
<accession>A0A166HDL8</accession>
<organism evidence="1 2">
    <name type="scientific">Sistotremastrum suecicum HHB10207 ss-3</name>
    <dbReference type="NCBI Taxonomy" id="1314776"/>
    <lineage>
        <taxon>Eukaryota</taxon>
        <taxon>Fungi</taxon>
        <taxon>Dikarya</taxon>
        <taxon>Basidiomycota</taxon>
        <taxon>Agaricomycotina</taxon>
        <taxon>Agaricomycetes</taxon>
        <taxon>Sistotremastrales</taxon>
        <taxon>Sistotremastraceae</taxon>
        <taxon>Sistotremastrum</taxon>
    </lineage>
</organism>
<dbReference type="Proteomes" id="UP000076798">
    <property type="component" value="Unassembled WGS sequence"/>
</dbReference>
<sequence length="74" mass="8240">MTSQRAFRIPKVAAMSNVLAVVIVVLFALPFIVTATTVIDFSMLEDLILAYYSYNLAFMGNDRNGMGVRTRCQC</sequence>
<keyword evidence="2" id="KW-1185">Reference proteome</keyword>
<dbReference type="EMBL" id="KV428012">
    <property type="protein sequence ID" value="KZT42603.1"/>
    <property type="molecule type" value="Genomic_DNA"/>
</dbReference>